<evidence type="ECO:0000256" key="5">
    <source>
        <dbReference type="ARBA" id="ARBA00023163"/>
    </source>
</evidence>
<dbReference type="KEGG" id="pfer:IRI77_15800"/>
<keyword evidence="5" id="KW-0804">Transcription</keyword>
<comment type="similarity">
    <text evidence="1">Belongs to the sigma-70 factor family. ECF subfamily.</text>
</comment>
<dbReference type="SUPFAM" id="SSF88659">
    <property type="entry name" value="Sigma3 and sigma4 domains of RNA polymerase sigma factors"/>
    <property type="match status" value="1"/>
</dbReference>
<keyword evidence="3" id="KW-0731">Sigma factor</keyword>
<evidence type="ECO:0000313" key="10">
    <source>
        <dbReference type="Proteomes" id="UP000593892"/>
    </source>
</evidence>
<protein>
    <submittedName>
        <fullName evidence="9">RNA polymerase sigma factor</fullName>
    </submittedName>
</protein>
<dbReference type="Pfam" id="PF08281">
    <property type="entry name" value="Sigma70_r4_2"/>
    <property type="match status" value="1"/>
</dbReference>
<keyword evidence="2" id="KW-0805">Transcription regulation</keyword>
<evidence type="ECO:0000259" key="7">
    <source>
        <dbReference type="Pfam" id="PF04542"/>
    </source>
</evidence>
<organism evidence="9 10">
    <name type="scientific">Paludibaculum fermentans</name>
    <dbReference type="NCBI Taxonomy" id="1473598"/>
    <lineage>
        <taxon>Bacteria</taxon>
        <taxon>Pseudomonadati</taxon>
        <taxon>Acidobacteriota</taxon>
        <taxon>Terriglobia</taxon>
        <taxon>Bryobacterales</taxon>
        <taxon>Bryobacteraceae</taxon>
        <taxon>Paludibaculum</taxon>
    </lineage>
</organism>
<dbReference type="GO" id="GO:0003677">
    <property type="term" value="F:DNA binding"/>
    <property type="evidence" value="ECO:0007669"/>
    <property type="project" value="UniProtKB-KW"/>
</dbReference>
<evidence type="ECO:0000256" key="1">
    <source>
        <dbReference type="ARBA" id="ARBA00010641"/>
    </source>
</evidence>
<keyword evidence="4" id="KW-0238">DNA-binding</keyword>
<name>A0A7S7NX00_PALFE</name>
<evidence type="ECO:0000256" key="6">
    <source>
        <dbReference type="SAM" id="MobiDB-lite"/>
    </source>
</evidence>
<accession>A0A7S7NX00</accession>
<dbReference type="InterPro" id="IPR014284">
    <property type="entry name" value="RNA_pol_sigma-70_dom"/>
</dbReference>
<dbReference type="EMBL" id="CP063849">
    <property type="protein sequence ID" value="QOY91351.1"/>
    <property type="molecule type" value="Genomic_DNA"/>
</dbReference>
<dbReference type="PANTHER" id="PTHR43133">
    <property type="entry name" value="RNA POLYMERASE ECF-TYPE SIGMA FACTO"/>
    <property type="match status" value="1"/>
</dbReference>
<dbReference type="InterPro" id="IPR039425">
    <property type="entry name" value="RNA_pol_sigma-70-like"/>
</dbReference>
<dbReference type="Gene3D" id="1.10.1740.10">
    <property type="match status" value="1"/>
</dbReference>
<evidence type="ECO:0000313" key="9">
    <source>
        <dbReference type="EMBL" id="QOY91351.1"/>
    </source>
</evidence>
<gene>
    <name evidence="9" type="ORF">IRI77_15800</name>
</gene>
<evidence type="ECO:0000256" key="2">
    <source>
        <dbReference type="ARBA" id="ARBA00023015"/>
    </source>
</evidence>
<evidence type="ECO:0000259" key="8">
    <source>
        <dbReference type="Pfam" id="PF08281"/>
    </source>
</evidence>
<dbReference type="GO" id="GO:0016987">
    <property type="term" value="F:sigma factor activity"/>
    <property type="evidence" value="ECO:0007669"/>
    <property type="project" value="UniProtKB-KW"/>
</dbReference>
<dbReference type="Proteomes" id="UP000593892">
    <property type="component" value="Chromosome"/>
</dbReference>
<dbReference type="Pfam" id="PF04542">
    <property type="entry name" value="Sigma70_r2"/>
    <property type="match status" value="1"/>
</dbReference>
<dbReference type="CDD" id="cd06171">
    <property type="entry name" value="Sigma70_r4"/>
    <property type="match status" value="1"/>
</dbReference>
<feature type="region of interest" description="Disordered" evidence="6">
    <location>
        <begin position="96"/>
        <end position="116"/>
    </location>
</feature>
<proteinExistence type="inferred from homology"/>
<dbReference type="InterPro" id="IPR036388">
    <property type="entry name" value="WH-like_DNA-bd_sf"/>
</dbReference>
<feature type="domain" description="RNA polymerase sigma factor 70 region 4 type 2" evidence="8">
    <location>
        <begin position="119"/>
        <end position="171"/>
    </location>
</feature>
<dbReference type="RefSeq" id="WP_194453006.1">
    <property type="nucleotide sequence ID" value="NZ_CP063849.1"/>
</dbReference>
<dbReference type="AlphaFoldDB" id="A0A7S7NX00"/>
<dbReference type="PANTHER" id="PTHR43133:SF8">
    <property type="entry name" value="RNA POLYMERASE SIGMA FACTOR HI_1459-RELATED"/>
    <property type="match status" value="1"/>
</dbReference>
<evidence type="ECO:0000256" key="3">
    <source>
        <dbReference type="ARBA" id="ARBA00023082"/>
    </source>
</evidence>
<reference evidence="9 10" key="1">
    <citation type="submission" date="2020-10" db="EMBL/GenBank/DDBJ databases">
        <title>Complete genome sequence of Paludibaculum fermentans P105T, a facultatively anaerobic acidobacterium capable of dissimilatory Fe(III) reduction.</title>
        <authorList>
            <person name="Dedysh S.N."/>
            <person name="Beletsky A.V."/>
            <person name="Kulichevskaya I.S."/>
            <person name="Mardanov A.V."/>
            <person name="Ravin N.V."/>
        </authorList>
    </citation>
    <scope>NUCLEOTIDE SEQUENCE [LARGE SCALE GENOMIC DNA]</scope>
    <source>
        <strain evidence="9 10">P105</strain>
    </source>
</reference>
<dbReference type="Gene3D" id="1.10.10.10">
    <property type="entry name" value="Winged helix-like DNA-binding domain superfamily/Winged helix DNA-binding domain"/>
    <property type="match status" value="1"/>
</dbReference>
<dbReference type="InterPro" id="IPR013325">
    <property type="entry name" value="RNA_pol_sigma_r2"/>
</dbReference>
<keyword evidence="10" id="KW-1185">Reference proteome</keyword>
<dbReference type="NCBIfam" id="TIGR02937">
    <property type="entry name" value="sigma70-ECF"/>
    <property type="match status" value="1"/>
</dbReference>
<evidence type="ECO:0000256" key="4">
    <source>
        <dbReference type="ARBA" id="ARBA00023125"/>
    </source>
</evidence>
<dbReference type="InterPro" id="IPR007627">
    <property type="entry name" value="RNA_pol_sigma70_r2"/>
</dbReference>
<dbReference type="SUPFAM" id="SSF88946">
    <property type="entry name" value="Sigma2 domain of RNA polymerase sigma factors"/>
    <property type="match status" value="1"/>
</dbReference>
<dbReference type="InterPro" id="IPR013249">
    <property type="entry name" value="RNA_pol_sigma70_r4_t2"/>
</dbReference>
<sequence>MAQTDEDLMSGVRQGDLRALGPLFERHHVHLFNFLLRLTGDRAHSEDLVQDVFFRILRYRQTYRDGTSFTTWMYQIARNARVDALRKKRPEVGVELETLSPADARPTPADRAESTQQEELLRRSMSLLPEEKRELLVLSRYQNLPHDQIAELLHCEVSTVKVRVFRAVQELKKIYQGLLSEHKRTGRGAWAVADEGHGNAV</sequence>
<dbReference type="GO" id="GO:0006352">
    <property type="term" value="P:DNA-templated transcription initiation"/>
    <property type="evidence" value="ECO:0007669"/>
    <property type="project" value="InterPro"/>
</dbReference>
<feature type="domain" description="RNA polymerase sigma-70 region 2" evidence="7">
    <location>
        <begin position="23"/>
        <end position="89"/>
    </location>
</feature>
<dbReference type="InterPro" id="IPR013324">
    <property type="entry name" value="RNA_pol_sigma_r3/r4-like"/>
</dbReference>